<dbReference type="PANTHER" id="PTHR30222:SF12">
    <property type="entry name" value="NORSPERMIDINE SENSOR"/>
    <property type="match status" value="1"/>
</dbReference>
<dbReference type="InterPro" id="IPR001188">
    <property type="entry name" value="Sperm_putr-bd"/>
</dbReference>
<organism evidence="7 8">
    <name type="scientific">Rhodobacter flavimaris</name>
    <dbReference type="NCBI Taxonomy" id="2907145"/>
    <lineage>
        <taxon>Bacteria</taxon>
        <taxon>Pseudomonadati</taxon>
        <taxon>Pseudomonadota</taxon>
        <taxon>Alphaproteobacteria</taxon>
        <taxon>Rhodobacterales</taxon>
        <taxon>Rhodobacter group</taxon>
        <taxon>Rhodobacter</taxon>
    </lineage>
</organism>
<protein>
    <recommendedName>
        <fullName evidence="5">Putrescine-binding periplasmic protein</fullName>
    </recommendedName>
</protein>
<evidence type="ECO:0000256" key="4">
    <source>
        <dbReference type="ARBA" id="ARBA00022764"/>
    </source>
</evidence>
<keyword evidence="4 5" id="KW-0574">Periplasm</keyword>
<evidence type="ECO:0000256" key="6">
    <source>
        <dbReference type="SAM" id="SignalP"/>
    </source>
</evidence>
<proteinExistence type="inferred from homology"/>
<comment type="caution">
    <text evidence="7">The sequence shown here is derived from an EMBL/GenBank/DDBJ whole genome shotgun (WGS) entry which is preliminary data.</text>
</comment>
<keyword evidence="3 6" id="KW-0732">Signal</keyword>
<dbReference type="Pfam" id="PF13416">
    <property type="entry name" value="SBP_bac_8"/>
    <property type="match status" value="1"/>
</dbReference>
<sequence length="364" mass="39243">MTDRRVTPTIITLALAYASAGVAQASELAIYNWADYLGQTSLSTFEAATGTSVTLDYFDSNEILETKLLTGASGYDVVFPAASNAEREFQAGALLAIDPARLSNYANLDPDILAALDKVPGGRELGVPYTWGTIGIAYNPKLVAERIGDQDMSTWDVLFNPKIASKLADCGIAMLDSPVEMVSVTMNYLGIDPYSNDAADLERTLAALSGTADNIRYFHNQKSTNDLASGDICMAVIYSGDAGIAQARAAESNNGVEVLYTIPKEGTLMWIDLMAIPSDAKNVDEAYAFIDHMLRPEVIAEVSNMLFFANANKAADAHIDPAILSDPGIYPDAETLNRLFPDKSVDAKTLRNRTRLWTSVKSGI</sequence>
<feature type="chain" id="PRO_5046035612" description="Putrescine-binding periplasmic protein" evidence="6">
    <location>
        <begin position="26"/>
        <end position="364"/>
    </location>
</feature>
<accession>A0ABS8YXU5</accession>
<evidence type="ECO:0000256" key="1">
    <source>
        <dbReference type="ARBA" id="ARBA00004418"/>
    </source>
</evidence>
<evidence type="ECO:0000256" key="3">
    <source>
        <dbReference type="ARBA" id="ARBA00022729"/>
    </source>
</evidence>
<evidence type="ECO:0000313" key="8">
    <source>
        <dbReference type="Proteomes" id="UP001521181"/>
    </source>
</evidence>
<keyword evidence="2 5" id="KW-0813">Transport</keyword>
<feature type="signal peptide" evidence="6">
    <location>
        <begin position="1"/>
        <end position="25"/>
    </location>
</feature>
<dbReference type="Proteomes" id="UP001521181">
    <property type="component" value="Unassembled WGS sequence"/>
</dbReference>
<comment type="subcellular location">
    <subcellularLocation>
        <location evidence="1 5">Periplasm</location>
    </subcellularLocation>
</comment>
<keyword evidence="8" id="KW-1185">Reference proteome</keyword>
<comment type="function">
    <text evidence="5">Required for the activity of the bacterial periplasmic transport system of putrescine.</text>
</comment>
<dbReference type="PANTHER" id="PTHR30222">
    <property type="entry name" value="SPERMIDINE/PUTRESCINE-BINDING PERIPLASMIC PROTEIN"/>
    <property type="match status" value="1"/>
</dbReference>
<evidence type="ECO:0000256" key="5">
    <source>
        <dbReference type="PIRNR" id="PIRNR019574"/>
    </source>
</evidence>
<dbReference type="PRINTS" id="PR00909">
    <property type="entry name" value="SPERMDNBNDNG"/>
</dbReference>
<evidence type="ECO:0000256" key="2">
    <source>
        <dbReference type="ARBA" id="ARBA00022448"/>
    </source>
</evidence>
<reference evidence="7 8" key="1">
    <citation type="submission" date="2021-12" db="EMBL/GenBank/DDBJ databases">
        <title>Sinirhodobacter sp. WL0062 is a bacterium isolated from seawater.</title>
        <authorList>
            <person name="Wang L."/>
            <person name="He W."/>
            <person name="Zhang D.-F."/>
        </authorList>
    </citation>
    <scope>NUCLEOTIDE SEQUENCE [LARGE SCALE GENOMIC DNA]</scope>
    <source>
        <strain evidence="7 8">WL0062</strain>
    </source>
</reference>
<gene>
    <name evidence="7" type="ORF">LZA78_03405</name>
</gene>
<dbReference type="InterPro" id="IPR006059">
    <property type="entry name" value="SBP"/>
</dbReference>
<dbReference type="Gene3D" id="3.40.190.10">
    <property type="entry name" value="Periplasmic binding protein-like II"/>
    <property type="match status" value="2"/>
</dbReference>
<name>A0ABS8YXU5_9RHOB</name>
<dbReference type="EMBL" id="JAJUOS010000002">
    <property type="protein sequence ID" value="MCE5972530.1"/>
    <property type="molecule type" value="Genomic_DNA"/>
</dbReference>
<dbReference type="SUPFAM" id="SSF53850">
    <property type="entry name" value="Periplasmic binding protein-like II"/>
    <property type="match status" value="1"/>
</dbReference>
<comment type="similarity">
    <text evidence="5">Belongs to the bacterial solute-binding protein PotD/PotF family.</text>
</comment>
<evidence type="ECO:0000313" key="7">
    <source>
        <dbReference type="EMBL" id="MCE5972530.1"/>
    </source>
</evidence>
<dbReference type="RefSeq" id="WP_233675547.1">
    <property type="nucleotide sequence ID" value="NZ_JAJUOS010000002.1"/>
</dbReference>
<dbReference type="PIRSF" id="PIRSF019574">
    <property type="entry name" value="Periplasmic_polyamine_BP"/>
    <property type="match status" value="1"/>
</dbReference>